<keyword evidence="1" id="KW-1133">Transmembrane helix</keyword>
<keyword evidence="1" id="KW-0472">Membrane</keyword>
<protein>
    <submittedName>
        <fullName evidence="2">Uncharacterized protein</fullName>
    </submittedName>
</protein>
<dbReference type="RefSeq" id="WP_060566113.1">
    <property type="nucleotide sequence ID" value="NZ_CP040006.1"/>
</dbReference>
<dbReference type="EMBL" id="LLVT01000001">
    <property type="protein sequence ID" value="KSW13342.1"/>
    <property type="molecule type" value="Genomic_DNA"/>
</dbReference>
<evidence type="ECO:0000313" key="3">
    <source>
        <dbReference type="Proteomes" id="UP000054686"/>
    </source>
</evidence>
<dbReference type="AlphaFoldDB" id="A0A0V8RZB5"/>
<proteinExistence type="predicted"/>
<feature type="transmembrane region" description="Helical" evidence="1">
    <location>
        <begin position="88"/>
        <end position="115"/>
    </location>
</feature>
<evidence type="ECO:0000313" key="2">
    <source>
        <dbReference type="EMBL" id="KSW13342.1"/>
    </source>
</evidence>
<reference evidence="2 3" key="1">
    <citation type="submission" date="2015-10" db="EMBL/GenBank/DDBJ databases">
        <title>Draft Genome of Actinomyces odontolyticus subsp. actinosynbacter strain XH001.</title>
        <authorList>
            <person name="Mclean J.S."/>
            <person name="He X."/>
        </authorList>
    </citation>
    <scope>NUCLEOTIDE SEQUENCE [LARGE SCALE GENOMIC DNA]</scope>
    <source>
        <strain evidence="2 3">XH001</strain>
    </source>
</reference>
<accession>A0A0V8RZB5</accession>
<gene>
    <name evidence="2" type="ORF">APY09_03035</name>
</gene>
<sequence length="166" mass="17483">MSVPYPQQPAGQPAVPAQPAQAAQPVQQVVPQAGVPYSLAPQRQVPEKISRLSFIFAIIGLGVLVLSLLYCAYIVFTAVHSDHPEGGGFVWIIPFVVYMCLLPPINLAGLIVGFLKLGPSVSGRQRMWSLLGIGLNILPWVIAAALLAWISTSSFPGAAGAVMALG</sequence>
<dbReference type="OrthoDB" id="3268483at2"/>
<name>A0A0V8RZB5_9ACTO</name>
<dbReference type="Proteomes" id="UP000054686">
    <property type="component" value="Unassembled WGS sequence"/>
</dbReference>
<evidence type="ECO:0000256" key="1">
    <source>
        <dbReference type="SAM" id="Phobius"/>
    </source>
</evidence>
<comment type="caution">
    <text evidence="2">The sequence shown here is derived from an EMBL/GenBank/DDBJ whole genome shotgun (WGS) entry which is preliminary data.</text>
</comment>
<organism evidence="2 3">
    <name type="scientific">Schaalia odontolytica</name>
    <dbReference type="NCBI Taxonomy" id="1660"/>
    <lineage>
        <taxon>Bacteria</taxon>
        <taxon>Bacillati</taxon>
        <taxon>Actinomycetota</taxon>
        <taxon>Actinomycetes</taxon>
        <taxon>Actinomycetales</taxon>
        <taxon>Actinomycetaceae</taxon>
        <taxon>Schaalia</taxon>
    </lineage>
</organism>
<keyword evidence="1" id="KW-0812">Transmembrane</keyword>
<feature type="transmembrane region" description="Helical" evidence="1">
    <location>
        <begin position="52"/>
        <end position="76"/>
    </location>
</feature>
<feature type="transmembrane region" description="Helical" evidence="1">
    <location>
        <begin position="127"/>
        <end position="150"/>
    </location>
</feature>